<dbReference type="GO" id="GO:0000439">
    <property type="term" value="C:transcription factor TFIIH core complex"/>
    <property type="evidence" value="ECO:0007669"/>
    <property type="project" value="InterPro"/>
</dbReference>
<feature type="domain" description="Transcription factor Tfb2 C-terminal" evidence="11">
    <location>
        <begin position="390"/>
        <end position="457"/>
    </location>
</feature>
<reference evidence="12" key="1">
    <citation type="submission" date="2021-06" db="EMBL/GenBank/DDBJ databases">
        <authorList>
            <person name="Hodson N. C."/>
            <person name="Mongue J. A."/>
            <person name="Jaron S. K."/>
        </authorList>
    </citation>
    <scope>NUCLEOTIDE SEQUENCE</scope>
</reference>
<keyword evidence="7 10" id="KW-0539">Nucleus</keyword>
<dbReference type="OrthoDB" id="364513at2759"/>
<evidence type="ECO:0000256" key="3">
    <source>
        <dbReference type="ARBA" id="ARBA00022763"/>
    </source>
</evidence>
<evidence type="ECO:0000256" key="2">
    <source>
        <dbReference type="ARBA" id="ARBA00007132"/>
    </source>
</evidence>
<proteinExistence type="inferred from homology"/>
<evidence type="ECO:0000256" key="4">
    <source>
        <dbReference type="ARBA" id="ARBA00023015"/>
    </source>
</evidence>
<protein>
    <recommendedName>
        <fullName evidence="9 10">General transcription factor IIH subunit 4</fullName>
    </recommendedName>
</protein>
<gene>
    <name evidence="12" type="ORF">AFUS01_LOCUS41856</name>
</gene>
<dbReference type="InterPro" id="IPR040662">
    <property type="entry name" value="Tfb2_C"/>
</dbReference>
<dbReference type="AlphaFoldDB" id="A0A8J2PIW2"/>
<dbReference type="GO" id="GO:0006289">
    <property type="term" value="P:nucleotide-excision repair"/>
    <property type="evidence" value="ECO:0007669"/>
    <property type="project" value="InterPro"/>
</dbReference>
<dbReference type="Pfam" id="PF03849">
    <property type="entry name" value="Tfb2"/>
    <property type="match status" value="1"/>
</dbReference>
<evidence type="ECO:0000256" key="7">
    <source>
        <dbReference type="ARBA" id="ARBA00023242"/>
    </source>
</evidence>
<evidence type="ECO:0000256" key="10">
    <source>
        <dbReference type="RuleBase" id="RU364024"/>
    </source>
</evidence>
<keyword evidence="5 10" id="KW-0804">Transcription</keyword>
<comment type="subunit">
    <text evidence="8">Component of the 7-subunit TFIIH core complex composed of XPB/ERCC3, XPD/ERCC2, GTF2H1, GTF2H2, GTF2H3, GTF2H4 and GTF2H5, which is active in NER. The core complex associates with the 3-subunit CDK-activating kinase (CAK) module composed of CCNH/cyclin H, CDK7 and MNAT1 to form the 10-subunit holoenzyme (holo-TFIIH) active in transcription. Part of TBP-based Pol II pre-initiation complex (PIC), in which Pol II core assembles with general transcription factors and other specific initiation factors including GTF2E1, GTF2E2, GTF2F1, GTF2F2, TCEA1, ERCC2, ERCC3, GTF2H2, GTF2H3, GTF2H4, GTF2H5, GTF2A1, GTF2A2, GTF2B and TBP; this large multi-subunit PIC complex mediates DNA unwinding and targets Pol II core to the transcription start site where the first phosphodiester bond forms.</text>
</comment>
<dbReference type="GO" id="GO:0006366">
    <property type="term" value="P:transcription by RNA polymerase II"/>
    <property type="evidence" value="ECO:0007669"/>
    <property type="project" value="UniProtKB-ARBA"/>
</dbReference>
<evidence type="ECO:0000256" key="6">
    <source>
        <dbReference type="ARBA" id="ARBA00023204"/>
    </source>
</evidence>
<evidence type="ECO:0000256" key="8">
    <source>
        <dbReference type="ARBA" id="ARBA00064576"/>
    </source>
</evidence>
<evidence type="ECO:0000313" key="12">
    <source>
        <dbReference type="EMBL" id="CAG7832153.1"/>
    </source>
</evidence>
<evidence type="ECO:0000259" key="11">
    <source>
        <dbReference type="Pfam" id="PF18307"/>
    </source>
</evidence>
<evidence type="ECO:0000256" key="5">
    <source>
        <dbReference type="ARBA" id="ARBA00023163"/>
    </source>
</evidence>
<dbReference type="NCBIfam" id="TIGR00625">
    <property type="entry name" value="tfb2"/>
    <property type="match status" value="1"/>
</dbReference>
<keyword evidence="6 10" id="KW-0234">DNA repair</keyword>
<evidence type="ECO:0000256" key="1">
    <source>
        <dbReference type="ARBA" id="ARBA00004123"/>
    </source>
</evidence>
<dbReference type="FunFam" id="3.30.70.2610:FF:000001">
    <property type="entry name" value="General transcription factor IIH subunit 4"/>
    <property type="match status" value="1"/>
</dbReference>
<dbReference type="GO" id="GO:0003690">
    <property type="term" value="F:double-stranded DNA binding"/>
    <property type="evidence" value="ECO:0007669"/>
    <property type="project" value="TreeGrafter"/>
</dbReference>
<comment type="similarity">
    <text evidence="2 10">Belongs to the TFB2 family.</text>
</comment>
<dbReference type="InterPro" id="IPR004598">
    <property type="entry name" value="TFIIH_p52/Tfb2"/>
</dbReference>
<keyword evidence="13" id="KW-1185">Reference proteome</keyword>
<dbReference type="GO" id="GO:0005675">
    <property type="term" value="C:transcription factor TFIIH holo complex"/>
    <property type="evidence" value="ECO:0007669"/>
    <property type="project" value="TreeGrafter"/>
</dbReference>
<accession>A0A8J2PIW2</accession>
<organism evidence="12 13">
    <name type="scientific">Allacma fusca</name>
    <dbReference type="NCBI Taxonomy" id="39272"/>
    <lineage>
        <taxon>Eukaryota</taxon>
        <taxon>Metazoa</taxon>
        <taxon>Ecdysozoa</taxon>
        <taxon>Arthropoda</taxon>
        <taxon>Hexapoda</taxon>
        <taxon>Collembola</taxon>
        <taxon>Symphypleona</taxon>
        <taxon>Sminthuridae</taxon>
        <taxon>Allacma</taxon>
    </lineage>
</organism>
<dbReference type="EMBL" id="CAJVCH010563745">
    <property type="protein sequence ID" value="CAG7832153.1"/>
    <property type="molecule type" value="Genomic_DNA"/>
</dbReference>
<dbReference type="GO" id="GO:0001671">
    <property type="term" value="F:ATPase activator activity"/>
    <property type="evidence" value="ECO:0007669"/>
    <property type="project" value="InterPro"/>
</dbReference>
<keyword evidence="3 10" id="KW-0227">DNA damage</keyword>
<comment type="subcellular location">
    <subcellularLocation>
        <location evidence="1 10">Nucleus</location>
    </subcellularLocation>
</comment>
<dbReference type="Proteomes" id="UP000708208">
    <property type="component" value="Unassembled WGS sequence"/>
</dbReference>
<evidence type="ECO:0000256" key="9">
    <source>
        <dbReference type="ARBA" id="ARBA00070130"/>
    </source>
</evidence>
<comment type="caution">
    <text evidence="12">The sequence shown here is derived from an EMBL/GenBank/DDBJ whole genome shotgun (WGS) entry which is preliminary data.</text>
</comment>
<sequence length="464" mass="53501">MNAQDEFVLCKDLSEYLKSLPKDVLEALYGFPSPCLAIFRVLPKLAKHYVQRILYVEVNVPKDVVKTWCLQEHIQEHQEAVEALTALHVWNESSISGGMFGWTLNYKFRQNLKVALLGGGKPWTRSAHLDVDNKARSIKDLDAYALGRWEALLQFLAAEKQLQDESVSGDTIYTLTHAGLMENDKNNCPSITNKGFQFLLLDTASQVWYFLVKYLETVEARGLSLVECLTFLFNLSFGVLGKDYSTDGLDHMQVFLQHLREFGLLYQRSRKVPRFYPTRLAINFYNYSNRRVTLDTDKHKTGFLFVETNYRLYAYTHSDLQLALVGMFTDFLYRFPNLAVGVITRESVKQALRSGIRGDQIISFLKMHSHPEMIKSSENPSNPLPPAVVDQIKLWELERKRLTFTEGVLYNQFLSQQDYEVIKHYAQESNVLLHSSDQKRTVVVHKDGHELVKKFWKRHSKGGA</sequence>
<name>A0A8J2PIW2_9HEXA</name>
<keyword evidence="4 10" id="KW-0805">Transcription regulation</keyword>
<evidence type="ECO:0000313" key="13">
    <source>
        <dbReference type="Proteomes" id="UP000708208"/>
    </source>
</evidence>
<dbReference type="PANTHER" id="PTHR13152">
    <property type="entry name" value="TFIIH, POLYPEPTIDE 4"/>
    <property type="match status" value="1"/>
</dbReference>
<dbReference type="Pfam" id="PF18307">
    <property type="entry name" value="Tfb2_C"/>
    <property type="match status" value="1"/>
</dbReference>
<dbReference type="PANTHER" id="PTHR13152:SF0">
    <property type="entry name" value="GENERAL TRANSCRIPTION FACTOR IIH SUBUNIT 4"/>
    <property type="match status" value="1"/>
</dbReference>
<comment type="function">
    <text evidence="10">Component of the general transcription and DNA repair factor IIH (TFIIH) core complex which is involved in general and transcription-coupled nucleotide excision repair (NER) of damaged DNA.</text>
</comment>